<dbReference type="EMBL" id="SSDS01000027">
    <property type="protein sequence ID" value="TXG78091.1"/>
    <property type="molecule type" value="Genomic_DNA"/>
</dbReference>
<dbReference type="AlphaFoldDB" id="A0A5C7J916"/>
<feature type="region of interest" description="Disordered" evidence="1">
    <location>
        <begin position="21"/>
        <end position="41"/>
    </location>
</feature>
<reference evidence="2 3" key="1">
    <citation type="submission" date="2018-09" db="EMBL/GenBank/DDBJ databases">
        <title>Metagenome Assembled Genomes from an Advanced Water Purification Facility.</title>
        <authorList>
            <person name="Stamps B.W."/>
            <person name="Spear J.R."/>
        </authorList>
    </citation>
    <scope>NUCLEOTIDE SEQUENCE [LARGE SCALE GENOMIC DNA]</scope>
    <source>
        <strain evidence="2">Bin_63_2</strain>
    </source>
</reference>
<proteinExistence type="predicted"/>
<organism evidence="2 3">
    <name type="scientific">Candidatus Dojkabacteria bacterium</name>
    <dbReference type="NCBI Taxonomy" id="2099670"/>
    <lineage>
        <taxon>Bacteria</taxon>
        <taxon>Candidatus Dojkabacteria</taxon>
    </lineage>
</organism>
<dbReference type="Proteomes" id="UP000321026">
    <property type="component" value="Unassembled WGS sequence"/>
</dbReference>
<dbReference type="Pfam" id="PF05119">
    <property type="entry name" value="Terminase_4"/>
    <property type="match status" value="1"/>
</dbReference>
<evidence type="ECO:0008006" key="4">
    <source>
        <dbReference type="Google" id="ProtNLM"/>
    </source>
</evidence>
<evidence type="ECO:0000313" key="2">
    <source>
        <dbReference type="EMBL" id="TXG78091.1"/>
    </source>
</evidence>
<comment type="caution">
    <text evidence="2">The sequence shown here is derived from an EMBL/GenBank/DDBJ whole genome shotgun (WGS) entry which is preliminary data.</text>
</comment>
<evidence type="ECO:0000313" key="3">
    <source>
        <dbReference type="Proteomes" id="UP000321026"/>
    </source>
</evidence>
<name>A0A5C7J916_9BACT</name>
<sequence length="180" mass="20816">MSASYKRGRNRKVKFPDGRVIVTNNNSGGKLEQTGGSMGIHDNPDMNQVTEMPAEAVQERDQYDDLEYPPPIRDKEFRQVWAQGIKNITERENFNESHLTLYETYCNLLVALRRQTEFINKNGQTYRIMTVTGEVRRTYPEVLERNKTIAQIASYAKLLDLLPKKDKSKTIKKEDAADWS</sequence>
<accession>A0A5C7J916</accession>
<protein>
    <recommendedName>
        <fullName evidence="4">Phage terminase small subunit P27 family</fullName>
    </recommendedName>
</protein>
<dbReference type="InterPro" id="IPR006448">
    <property type="entry name" value="Phage_term_ssu_P27"/>
</dbReference>
<gene>
    <name evidence="2" type="ORF">E6Q11_01670</name>
</gene>
<evidence type="ECO:0000256" key="1">
    <source>
        <dbReference type="SAM" id="MobiDB-lite"/>
    </source>
</evidence>